<dbReference type="FunFam" id="3.40.50.2000:FF:000060">
    <property type="entry name" value="Glycosyltransferase"/>
    <property type="match status" value="1"/>
</dbReference>
<dbReference type="CDD" id="cd03784">
    <property type="entry name" value="GT1_Gtf-like"/>
    <property type="match status" value="1"/>
</dbReference>
<gene>
    <name evidence="4" type="ORF">QVD17_35937</name>
</gene>
<keyword evidence="2" id="KW-0328">Glycosyltransferase</keyword>
<dbReference type="InterPro" id="IPR002213">
    <property type="entry name" value="UDP_glucos_trans"/>
</dbReference>
<dbReference type="GO" id="GO:0080043">
    <property type="term" value="F:quercetin 3-O-glucosyltransferase activity"/>
    <property type="evidence" value="ECO:0007669"/>
    <property type="project" value="TreeGrafter"/>
</dbReference>
<dbReference type="GO" id="GO:0016138">
    <property type="term" value="P:glycoside biosynthetic process"/>
    <property type="evidence" value="ECO:0007669"/>
    <property type="project" value="UniProtKB-ARBA"/>
</dbReference>
<keyword evidence="5" id="KW-1185">Reference proteome</keyword>
<name>A0AAD8NIK0_TARER</name>
<dbReference type="PANTHER" id="PTHR11926:SF1561">
    <property type="entry name" value="CYTOKININ 7-BETA-GLUCOSYLTRANSFERASE"/>
    <property type="match status" value="1"/>
</dbReference>
<evidence type="ECO:0000256" key="2">
    <source>
        <dbReference type="ARBA" id="ARBA00022676"/>
    </source>
</evidence>
<dbReference type="AlphaFoldDB" id="A0AAD8NIK0"/>
<dbReference type="Pfam" id="PF00201">
    <property type="entry name" value="UDPGT"/>
    <property type="match status" value="1"/>
</dbReference>
<dbReference type="Proteomes" id="UP001229421">
    <property type="component" value="Unassembled WGS sequence"/>
</dbReference>
<reference evidence="4" key="1">
    <citation type="journal article" date="2023" name="bioRxiv">
        <title>Improved chromosome-level genome assembly for marigold (Tagetes erecta).</title>
        <authorList>
            <person name="Jiang F."/>
            <person name="Yuan L."/>
            <person name="Wang S."/>
            <person name="Wang H."/>
            <person name="Xu D."/>
            <person name="Wang A."/>
            <person name="Fan W."/>
        </authorList>
    </citation>
    <scope>NUCLEOTIDE SEQUENCE</scope>
    <source>
        <strain evidence="4">WSJ</strain>
        <tissue evidence="4">Leaf</tissue>
    </source>
</reference>
<dbReference type="FunFam" id="3.40.50.2000:FF:000120">
    <property type="entry name" value="UDP-glycosyltransferase 76C1"/>
    <property type="match status" value="1"/>
</dbReference>
<dbReference type="SUPFAM" id="SSF53756">
    <property type="entry name" value="UDP-Glycosyltransferase/glycogen phosphorylase"/>
    <property type="match status" value="1"/>
</dbReference>
<sequence length="453" mass="50908">MSNQGQAATMVSRFNNRTLVLFPLPFQGHINPMLQLANILYTKGFKIIIIHTDFNSPNQSNYPQFTFRSISDGLSKSKDESLNLETVNNVINFMNKSCIEPFTIFLAKLLEVEHAACLITDSLWPFTQSVADSLKLKRIVLRTSSMACVPVYATFALGEKSYFKTAIKEELALMTENDIEKVYKGGSEKGNKELIYNMIKETKASSGIIFNTFKELEEPALLAISQDFKIPSFPIGPFHKYFPASSSSLLEQDRSSISWLDHQPVSSVVYVSFGSIAQMGEAEFTKMAWGLAYSKQCFLWVVRPGSVSGCEWLESLPKGFMEEVGERGCIVKWAPQQEVLAHKAIGSFWTHNGWNSTLESICEGVPMICSPCSYDQPINARYVTDVWKIGVKVDNKMSREEIGIAIKRAITEKEGEKIRQRSKSLQEKVNQSMQKGGSAYQSLESLVEYILSF</sequence>
<proteinExistence type="inferred from homology"/>
<accession>A0AAD8NIK0</accession>
<evidence type="ECO:0000256" key="3">
    <source>
        <dbReference type="ARBA" id="ARBA00022679"/>
    </source>
</evidence>
<evidence type="ECO:0000313" key="5">
    <source>
        <dbReference type="Proteomes" id="UP001229421"/>
    </source>
</evidence>
<dbReference type="Gene3D" id="3.40.50.2000">
    <property type="entry name" value="Glycogen Phosphorylase B"/>
    <property type="match status" value="2"/>
</dbReference>
<evidence type="ECO:0000313" key="4">
    <source>
        <dbReference type="EMBL" id="KAK1409411.1"/>
    </source>
</evidence>
<evidence type="ECO:0000256" key="1">
    <source>
        <dbReference type="ARBA" id="ARBA00009995"/>
    </source>
</evidence>
<comment type="caution">
    <text evidence="4">The sequence shown here is derived from an EMBL/GenBank/DDBJ whole genome shotgun (WGS) entry which is preliminary data.</text>
</comment>
<dbReference type="EMBL" id="JAUHHV010000010">
    <property type="protein sequence ID" value="KAK1409411.1"/>
    <property type="molecule type" value="Genomic_DNA"/>
</dbReference>
<keyword evidence="3" id="KW-0808">Transferase</keyword>
<dbReference type="PANTHER" id="PTHR11926">
    <property type="entry name" value="GLUCOSYL/GLUCURONOSYL TRANSFERASES"/>
    <property type="match status" value="1"/>
</dbReference>
<protein>
    <submittedName>
        <fullName evidence="4">Uncharacterized protein</fullName>
    </submittedName>
</protein>
<organism evidence="4 5">
    <name type="scientific">Tagetes erecta</name>
    <name type="common">African marigold</name>
    <dbReference type="NCBI Taxonomy" id="13708"/>
    <lineage>
        <taxon>Eukaryota</taxon>
        <taxon>Viridiplantae</taxon>
        <taxon>Streptophyta</taxon>
        <taxon>Embryophyta</taxon>
        <taxon>Tracheophyta</taxon>
        <taxon>Spermatophyta</taxon>
        <taxon>Magnoliopsida</taxon>
        <taxon>eudicotyledons</taxon>
        <taxon>Gunneridae</taxon>
        <taxon>Pentapetalae</taxon>
        <taxon>asterids</taxon>
        <taxon>campanulids</taxon>
        <taxon>Asterales</taxon>
        <taxon>Asteraceae</taxon>
        <taxon>Asteroideae</taxon>
        <taxon>Heliantheae alliance</taxon>
        <taxon>Tageteae</taxon>
        <taxon>Tagetes</taxon>
    </lineage>
</organism>
<comment type="similarity">
    <text evidence="1">Belongs to the UDP-glycosyltransferase family.</text>
</comment>
<dbReference type="GO" id="GO:0080044">
    <property type="term" value="F:quercetin 7-O-glucosyltransferase activity"/>
    <property type="evidence" value="ECO:0007669"/>
    <property type="project" value="TreeGrafter"/>
</dbReference>